<name>A0A1Q3D0F8_CEPFO</name>
<gene>
    <name evidence="1" type="ORF">CFOL_v3_29368</name>
</gene>
<dbReference type="AlphaFoldDB" id="A0A1Q3D0F8"/>
<dbReference type="EMBL" id="BDDD01003733">
    <property type="protein sequence ID" value="GAV85934.1"/>
    <property type="molecule type" value="Genomic_DNA"/>
</dbReference>
<proteinExistence type="predicted"/>
<organism evidence="1 2">
    <name type="scientific">Cephalotus follicularis</name>
    <name type="common">Albany pitcher plant</name>
    <dbReference type="NCBI Taxonomy" id="3775"/>
    <lineage>
        <taxon>Eukaryota</taxon>
        <taxon>Viridiplantae</taxon>
        <taxon>Streptophyta</taxon>
        <taxon>Embryophyta</taxon>
        <taxon>Tracheophyta</taxon>
        <taxon>Spermatophyta</taxon>
        <taxon>Magnoliopsida</taxon>
        <taxon>eudicotyledons</taxon>
        <taxon>Gunneridae</taxon>
        <taxon>Pentapetalae</taxon>
        <taxon>rosids</taxon>
        <taxon>fabids</taxon>
        <taxon>Oxalidales</taxon>
        <taxon>Cephalotaceae</taxon>
        <taxon>Cephalotus</taxon>
    </lineage>
</organism>
<accession>A0A1Q3D0F8</accession>
<reference evidence="2" key="1">
    <citation type="submission" date="2016-04" db="EMBL/GenBank/DDBJ databases">
        <title>Cephalotus genome sequencing.</title>
        <authorList>
            <person name="Fukushima K."/>
            <person name="Hasebe M."/>
            <person name="Fang X."/>
        </authorList>
    </citation>
    <scope>NUCLEOTIDE SEQUENCE [LARGE SCALE GENOMIC DNA]</scope>
    <source>
        <strain evidence="2">cv. St1</strain>
    </source>
</reference>
<evidence type="ECO:0000313" key="1">
    <source>
        <dbReference type="EMBL" id="GAV85934.1"/>
    </source>
</evidence>
<protein>
    <submittedName>
        <fullName evidence="1">Uncharacterized protein</fullName>
    </submittedName>
</protein>
<comment type="caution">
    <text evidence="1">The sequence shown here is derived from an EMBL/GenBank/DDBJ whole genome shotgun (WGS) entry which is preliminary data.</text>
</comment>
<evidence type="ECO:0000313" key="2">
    <source>
        <dbReference type="Proteomes" id="UP000187406"/>
    </source>
</evidence>
<dbReference type="InParanoid" id="A0A1Q3D0F8"/>
<keyword evidence="2" id="KW-1185">Reference proteome</keyword>
<sequence length="130" mass="14558">MRGTQHLNPMQSTHHTRQIQQFPALTRALHSMNQLPHAVHCHVSPAARAIRTSLQCSRLNHPHVSSLMHQPISCLKTSIVSAANSTTDAIISKLCRDCVTSLQRINKSWRQTCKSNLVYVSSSMQIQPLN</sequence>
<dbReference type="Proteomes" id="UP000187406">
    <property type="component" value="Unassembled WGS sequence"/>
</dbReference>